<keyword evidence="7" id="KW-1185">Reference proteome</keyword>
<feature type="domain" description="HTH crp-type" evidence="5">
    <location>
        <begin position="158"/>
        <end position="219"/>
    </location>
</feature>
<dbReference type="InterPro" id="IPR014710">
    <property type="entry name" value="RmlC-like_jellyroll"/>
</dbReference>
<gene>
    <name evidence="6" type="ORF">SAMN02745190_00022</name>
</gene>
<dbReference type="PANTHER" id="PTHR24567">
    <property type="entry name" value="CRP FAMILY TRANSCRIPTIONAL REGULATORY PROTEIN"/>
    <property type="match status" value="1"/>
</dbReference>
<dbReference type="SMART" id="SM00100">
    <property type="entry name" value="cNMP"/>
    <property type="match status" value="1"/>
</dbReference>
<proteinExistence type="predicted"/>
<dbReference type="PROSITE" id="PS50042">
    <property type="entry name" value="CNMP_BINDING_3"/>
    <property type="match status" value="1"/>
</dbReference>
<dbReference type="STRING" id="1123243.SAMN02745190_00022"/>
<dbReference type="EMBL" id="FQUG01000002">
    <property type="protein sequence ID" value="SHE28454.1"/>
    <property type="molecule type" value="Genomic_DNA"/>
</dbReference>
<keyword evidence="2" id="KW-0238">DNA-binding</keyword>
<dbReference type="AlphaFoldDB" id="A0A1M4S8C3"/>
<evidence type="ECO:0000259" key="5">
    <source>
        <dbReference type="PROSITE" id="PS51063"/>
    </source>
</evidence>
<dbReference type="InterPro" id="IPR012318">
    <property type="entry name" value="HTH_CRP"/>
</dbReference>
<dbReference type="InterPro" id="IPR000595">
    <property type="entry name" value="cNMP-bd_dom"/>
</dbReference>
<keyword evidence="1" id="KW-0805">Transcription regulation</keyword>
<dbReference type="InterPro" id="IPR050397">
    <property type="entry name" value="Env_Response_Regulators"/>
</dbReference>
<protein>
    <submittedName>
        <fullName evidence="6">cAMP-binding domain of CRP or a regulatory subunit of cAMP-dependent protein kinases</fullName>
    </submittedName>
</protein>
<accession>A0A1M4S8C3</accession>
<dbReference type="CDD" id="cd00038">
    <property type="entry name" value="CAP_ED"/>
    <property type="match status" value="1"/>
</dbReference>
<dbReference type="Gene3D" id="2.60.120.10">
    <property type="entry name" value="Jelly Rolls"/>
    <property type="match status" value="1"/>
</dbReference>
<dbReference type="GO" id="GO:0003677">
    <property type="term" value="F:DNA binding"/>
    <property type="evidence" value="ECO:0007669"/>
    <property type="project" value="UniProtKB-KW"/>
</dbReference>
<dbReference type="SMART" id="SM00419">
    <property type="entry name" value="HTH_CRP"/>
    <property type="match status" value="1"/>
</dbReference>
<evidence type="ECO:0000313" key="7">
    <source>
        <dbReference type="Proteomes" id="UP000184404"/>
    </source>
</evidence>
<dbReference type="Proteomes" id="UP000184404">
    <property type="component" value="Unassembled WGS sequence"/>
</dbReference>
<keyword evidence="6" id="KW-0418">Kinase</keyword>
<dbReference type="GO" id="GO:0003700">
    <property type="term" value="F:DNA-binding transcription factor activity"/>
    <property type="evidence" value="ECO:0007669"/>
    <property type="project" value="TreeGrafter"/>
</dbReference>
<dbReference type="PANTHER" id="PTHR24567:SF58">
    <property type="entry name" value="CYCLIC AMP-BINDING REGULATORY PROTEIN"/>
    <property type="match status" value="1"/>
</dbReference>
<dbReference type="SUPFAM" id="SSF51206">
    <property type="entry name" value="cAMP-binding domain-like"/>
    <property type="match status" value="1"/>
</dbReference>
<name>A0A1M4S8C3_9FIRM</name>
<dbReference type="InterPro" id="IPR018490">
    <property type="entry name" value="cNMP-bd_dom_sf"/>
</dbReference>
<dbReference type="OrthoDB" id="3176638at2"/>
<dbReference type="Pfam" id="PF00027">
    <property type="entry name" value="cNMP_binding"/>
    <property type="match status" value="1"/>
</dbReference>
<keyword evidence="6" id="KW-0808">Transferase</keyword>
<dbReference type="GO" id="GO:0005829">
    <property type="term" value="C:cytosol"/>
    <property type="evidence" value="ECO:0007669"/>
    <property type="project" value="TreeGrafter"/>
</dbReference>
<dbReference type="GO" id="GO:0016301">
    <property type="term" value="F:kinase activity"/>
    <property type="evidence" value="ECO:0007669"/>
    <property type="project" value="UniProtKB-KW"/>
</dbReference>
<dbReference type="RefSeq" id="WP_072934165.1">
    <property type="nucleotide sequence ID" value="NZ_FQUG01000002.1"/>
</dbReference>
<dbReference type="PROSITE" id="PS51063">
    <property type="entry name" value="HTH_CRP_2"/>
    <property type="match status" value="1"/>
</dbReference>
<evidence type="ECO:0000256" key="1">
    <source>
        <dbReference type="ARBA" id="ARBA00023015"/>
    </source>
</evidence>
<reference evidence="6 7" key="1">
    <citation type="submission" date="2016-11" db="EMBL/GenBank/DDBJ databases">
        <authorList>
            <person name="Jaros S."/>
            <person name="Januszkiewicz K."/>
            <person name="Wedrychowicz H."/>
        </authorList>
    </citation>
    <scope>NUCLEOTIDE SEQUENCE [LARGE SCALE GENOMIC DNA]</scope>
    <source>
        <strain evidence="6 7">DSM 10502</strain>
    </source>
</reference>
<feature type="domain" description="Cyclic nucleotide-binding" evidence="4">
    <location>
        <begin position="17"/>
        <end position="119"/>
    </location>
</feature>
<organism evidence="6 7">
    <name type="scientific">Schwartzia succinivorans DSM 10502</name>
    <dbReference type="NCBI Taxonomy" id="1123243"/>
    <lineage>
        <taxon>Bacteria</taxon>
        <taxon>Bacillati</taxon>
        <taxon>Bacillota</taxon>
        <taxon>Negativicutes</taxon>
        <taxon>Selenomonadales</taxon>
        <taxon>Selenomonadaceae</taxon>
        <taxon>Schwartzia</taxon>
    </lineage>
</organism>
<sequence>MNAKYGAARSALMKSVIGQGLPEAAVDTLLGAPSVRVREFRQGAVIFHQGDNPDELFILVSGRVHVRQDTLSGREIYVADIEESGDMFGEVYFFLGKEYDMYAAAAEKTVLLSFGQKLFSAAQPNIAPVAAVVQRKLLRVFAEKAYLLNRRVRILAGGSLRGKLARFLLQTGDSARMPREEMAAWLAVTRPALSRELGAMQREGLISLNGREIVIKDKAGLEEYL</sequence>
<dbReference type="Pfam" id="PF13545">
    <property type="entry name" value="HTH_Crp_2"/>
    <property type="match status" value="1"/>
</dbReference>
<evidence type="ECO:0000259" key="4">
    <source>
        <dbReference type="PROSITE" id="PS50042"/>
    </source>
</evidence>
<evidence type="ECO:0000256" key="3">
    <source>
        <dbReference type="ARBA" id="ARBA00023163"/>
    </source>
</evidence>
<dbReference type="InterPro" id="IPR036390">
    <property type="entry name" value="WH_DNA-bd_sf"/>
</dbReference>
<evidence type="ECO:0000256" key="2">
    <source>
        <dbReference type="ARBA" id="ARBA00023125"/>
    </source>
</evidence>
<keyword evidence="3" id="KW-0804">Transcription</keyword>
<evidence type="ECO:0000313" key="6">
    <source>
        <dbReference type="EMBL" id="SHE28454.1"/>
    </source>
</evidence>
<dbReference type="SUPFAM" id="SSF46785">
    <property type="entry name" value="Winged helix' DNA-binding domain"/>
    <property type="match status" value="1"/>
</dbReference>